<keyword evidence="2" id="KW-0813">Transport</keyword>
<dbReference type="RefSeq" id="WP_267152378.1">
    <property type="nucleotide sequence ID" value="NZ_JAPMLT010000008.1"/>
</dbReference>
<evidence type="ECO:0000256" key="1">
    <source>
        <dbReference type="ARBA" id="ARBA00005417"/>
    </source>
</evidence>
<dbReference type="InterPro" id="IPR003439">
    <property type="entry name" value="ABC_transporter-like_ATP-bd"/>
</dbReference>
<dbReference type="EMBL" id="JAPMLT010000008">
    <property type="protein sequence ID" value="MCX7570983.1"/>
    <property type="molecule type" value="Genomic_DNA"/>
</dbReference>
<name>A0ABT3X4T6_9BACL</name>
<dbReference type="GO" id="GO:0005524">
    <property type="term" value="F:ATP binding"/>
    <property type="evidence" value="ECO:0007669"/>
    <property type="project" value="UniProtKB-KW"/>
</dbReference>
<proteinExistence type="inferred from homology"/>
<comment type="similarity">
    <text evidence="1">Belongs to the ABC transporter superfamily.</text>
</comment>
<dbReference type="PANTHER" id="PTHR43776:SF7">
    <property type="entry name" value="D,D-DIPEPTIDE TRANSPORT ATP-BINDING PROTEIN DDPF-RELATED"/>
    <property type="match status" value="1"/>
</dbReference>
<comment type="caution">
    <text evidence="6">The sequence shown here is derived from an EMBL/GenBank/DDBJ whole genome shotgun (WGS) entry which is preliminary data.</text>
</comment>
<protein>
    <submittedName>
        <fullName evidence="6">Dipeptide/oligopeptide/nickel ABC transporter ATP-binding protein</fullName>
    </submittedName>
</protein>
<accession>A0ABT3X4T6</accession>
<evidence type="ECO:0000313" key="7">
    <source>
        <dbReference type="Proteomes" id="UP001208017"/>
    </source>
</evidence>
<dbReference type="Proteomes" id="UP001208017">
    <property type="component" value="Unassembled WGS sequence"/>
</dbReference>
<keyword evidence="7" id="KW-1185">Reference proteome</keyword>
<evidence type="ECO:0000256" key="3">
    <source>
        <dbReference type="ARBA" id="ARBA00022741"/>
    </source>
</evidence>
<keyword evidence="4 6" id="KW-0067">ATP-binding</keyword>
<reference evidence="6 7" key="1">
    <citation type="submission" date="2022-11" db="EMBL/GenBank/DDBJ databases">
        <title>Study of microbial diversity in lake waters.</title>
        <authorList>
            <person name="Zhang J."/>
        </authorList>
    </citation>
    <scope>NUCLEOTIDE SEQUENCE [LARGE SCALE GENOMIC DNA]</scope>
    <source>
        <strain evidence="6 7">DT12</strain>
    </source>
</reference>
<dbReference type="Gene3D" id="3.40.50.300">
    <property type="entry name" value="P-loop containing nucleotide triphosphate hydrolases"/>
    <property type="match status" value="1"/>
</dbReference>
<dbReference type="PROSITE" id="PS50893">
    <property type="entry name" value="ABC_TRANSPORTER_2"/>
    <property type="match status" value="1"/>
</dbReference>
<dbReference type="InterPro" id="IPR050319">
    <property type="entry name" value="ABC_transp_ATP-bind"/>
</dbReference>
<evidence type="ECO:0000259" key="5">
    <source>
        <dbReference type="PROSITE" id="PS50893"/>
    </source>
</evidence>
<gene>
    <name evidence="6" type="ORF">OS242_13620</name>
</gene>
<dbReference type="InterPro" id="IPR027417">
    <property type="entry name" value="P-loop_NTPase"/>
</dbReference>
<sequence length="262" mass="29407">MESSPLLTVNRLSKTYSTAKGAPVQALQDVSFHIRKGECLGLVGESGSGKSTLSRLLLSLERPDSGEMYVHGVPLNGLTGKALRETRKQVQVVFQDPHAALNQRLPIWRSVLEPLDNYPDVTPPFLADVRPNRRETAAKLLEMVGLLPEHLDRYPHELSGGQKQRVAIARGISLRPDLLICDEPTSCLDVSLQAQMLRLLKRLQRQLGLSYLFISHDIVSIRMMSDRILVMQEGRIVDQFPSDQILSEERHLYTKQLTAAVR</sequence>
<dbReference type="PANTHER" id="PTHR43776">
    <property type="entry name" value="TRANSPORT ATP-BINDING PROTEIN"/>
    <property type="match status" value="1"/>
</dbReference>
<dbReference type="CDD" id="cd03257">
    <property type="entry name" value="ABC_NikE_OppD_transporters"/>
    <property type="match status" value="1"/>
</dbReference>
<evidence type="ECO:0000256" key="4">
    <source>
        <dbReference type="ARBA" id="ARBA00022840"/>
    </source>
</evidence>
<evidence type="ECO:0000256" key="2">
    <source>
        <dbReference type="ARBA" id="ARBA00022448"/>
    </source>
</evidence>
<dbReference type="SUPFAM" id="SSF52540">
    <property type="entry name" value="P-loop containing nucleoside triphosphate hydrolases"/>
    <property type="match status" value="1"/>
</dbReference>
<organism evidence="6 7">
    <name type="scientific">Tumebacillus lacus</name>
    <dbReference type="NCBI Taxonomy" id="2995335"/>
    <lineage>
        <taxon>Bacteria</taxon>
        <taxon>Bacillati</taxon>
        <taxon>Bacillota</taxon>
        <taxon>Bacilli</taxon>
        <taxon>Bacillales</taxon>
        <taxon>Alicyclobacillaceae</taxon>
        <taxon>Tumebacillus</taxon>
    </lineage>
</organism>
<dbReference type="Pfam" id="PF00005">
    <property type="entry name" value="ABC_tran"/>
    <property type="match status" value="1"/>
</dbReference>
<keyword evidence="3" id="KW-0547">Nucleotide-binding</keyword>
<dbReference type="InterPro" id="IPR003593">
    <property type="entry name" value="AAA+_ATPase"/>
</dbReference>
<evidence type="ECO:0000313" key="6">
    <source>
        <dbReference type="EMBL" id="MCX7570983.1"/>
    </source>
</evidence>
<dbReference type="InterPro" id="IPR017871">
    <property type="entry name" value="ABC_transporter-like_CS"/>
</dbReference>
<feature type="domain" description="ABC transporter" evidence="5">
    <location>
        <begin position="7"/>
        <end position="258"/>
    </location>
</feature>
<dbReference type="PROSITE" id="PS00211">
    <property type="entry name" value="ABC_TRANSPORTER_1"/>
    <property type="match status" value="1"/>
</dbReference>
<dbReference type="SMART" id="SM00382">
    <property type="entry name" value="AAA"/>
    <property type="match status" value="1"/>
</dbReference>